<dbReference type="InterPro" id="IPR022742">
    <property type="entry name" value="Hydrolase_4"/>
</dbReference>
<dbReference type="OrthoDB" id="19657at2759"/>
<dbReference type="Proteomes" id="UP000663852">
    <property type="component" value="Unassembled WGS sequence"/>
</dbReference>
<comment type="caution">
    <text evidence="3">The sequence shown here is derived from an EMBL/GenBank/DDBJ whole genome shotgun (WGS) entry which is preliminary data.</text>
</comment>
<gene>
    <name evidence="2" type="ORF">EDS130_LOCUS45464</name>
    <name evidence="3" type="ORF">XAT740_LOCUS47344</name>
</gene>
<name>A0A816AIB0_ADIRI</name>
<dbReference type="SUPFAM" id="SSF53474">
    <property type="entry name" value="alpha/beta-Hydrolases"/>
    <property type="match status" value="1"/>
</dbReference>
<evidence type="ECO:0000259" key="1">
    <source>
        <dbReference type="Pfam" id="PF12146"/>
    </source>
</evidence>
<evidence type="ECO:0000313" key="2">
    <source>
        <dbReference type="EMBL" id="CAF1543068.1"/>
    </source>
</evidence>
<dbReference type="EMBL" id="CAJNOJ010001114">
    <property type="protein sequence ID" value="CAF1543068.1"/>
    <property type="molecule type" value="Genomic_DNA"/>
</dbReference>
<dbReference type="Gene3D" id="3.40.50.1820">
    <property type="entry name" value="alpha/beta hydrolase"/>
    <property type="match status" value="1"/>
</dbReference>
<sequence length="112" mass="13171">MYSDKLYSTSWTHHEVYAGPNGRKKVRQCLICLMERDDLEERLNEIHCPVLILHGTNDNIYTISLAKKMQQDIKNSHLEIIEGGYHFLSVFNRKEVNQLINDFIINHNKNSK</sequence>
<protein>
    <recommendedName>
        <fullName evidence="1">Serine aminopeptidase S33 domain-containing protein</fullName>
    </recommendedName>
</protein>
<organism evidence="3 4">
    <name type="scientific">Adineta ricciae</name>
    <name type="common">Rotifer</name>
    <dbReference type="NCBI Taxonomy" id="249248"/>
    <lineage>
        <taxon>Eukaryota</taxon>
        <taxon>Metazoa</taxon>
        <taxon>Spiralia</taxon>
        <taxon>Gnathifera</taxon>
        <taxon>Rotifera</taxon>
        <taxon>Eurotatoria</taxon>
        <taxon>Bdelloidea</taxon>
        <taxon>Adinetida</taxon>
        <taxon>Adinetidae</taxon>
        <taxon>Adineta</taxon>
    </lineage>
</organism>
<proteinExistence type="predicted"/>
<dbReference type="AlphaFoldDB" id="A0A816AIB0"/>
<reference evidence="3" key="1">
    <citation type="submission" date="2021-02" db="EMBL/GenBank/DDBJ databases">
        <authorList>
            <person name="Nowell W R."/>
        </authorList>
    </citation>
    <scope>NUCLEOTIDE SEQUENCE</scope>
</reference>
<feature type="domain" description="Serine aminopeptidase S33" evidence="1">
    <location>
        <begin position="32"/>
        <end position="87"/>
    </location>
</feature>
<dbReference type="EMBL" id="CAJNOR010006548">
    <property type="protein sequence ID" value="CAF1598008.1"/>
    <property type="molecule type" value="Genomic_DNA"/>
</dbReference>
<keyword evidence="4" id="KW-1185">Reference proteome</keyword>
<dbReference type="Proteomes" id="UP000663828">
    <property type="component" value="Unassembled WGS sequence"/>
</dbReference>
<evidence type="ECO:0000313" key="3">
    <source>
        <dbReference type="EMBL" id="CAF1598008.1"/>
    </source>
</evidence>
<accession>A0A816AIB0</accession>
<dbReference type="Pfam" id="PF12146">
    <property type="entry name" value="Hydrolase_4"/>
    <property type="match status" value="1"/>
</dbReference>
<dbReference type="InterPro" id="IPR029058">
    <property type="entry name" value="AB_hydrolase_fold"/>
</dbReference>
<evidence type="ECO:0000313" key="4">
    <source>
        <dbReference type="Proteomes" id="UP000663828"/>
    </source>
</evidence>